<dbReference type="Pfam" id="PF00795">
    <property type="entry name" value="CN_hydrolase"/>
    <property type="match status" value="1"/>
</dbReference>
<keyword evidence="3 9" id="KW-1003">Cell membrane</keyword>
<evidence type="ECO:0000256" key="8">
    <source>
        <dbReference type="ARBA" id="ARBA00023315"/>
    </source>
</evidence>
<dbReference type="PANTHER" id="PTHR38686:SF1">
    <property type="entry name" value="APOLIPOPROTEIN N-ACYLTRANSFERASE"/>
    <property type="match status" value="1"/>
</dbReference>
<dbReference type="Pfam" id="PF20154">
    <property type="entry name" value="LNT_N"/>
    <property type="match status" value="1"/>
</dbReference>
<reference evidence="11" key="1">
    <citation type="submission" date="2024-05" db="EMBL/GenBank/DDBJ databases">
        <authorList>
            <person name="Yang L."/>
            <person name="Pan L."/>
        </authorList>
    </citation>
    <scope>NUCLEOTIDE SEQUENCE</scope>
    <source>
        <strain evidence="11">FCG-7</strain>
    </source>
</reference>
<dbReference type="SUPFAM" id="SSF56317">
    <property type="entry name" value="Carbon-nitrogen hydrolase"/>
    <property type="match status" value="1"/>
</dbReference>
<dbReference type="EC" id="2.3.1.269" evidence="9"/>
<evidence type="ECO:0000256" key="1">
    <source>
        <dbReference type="ARBA" id="ARBA00004651"/>
    </source>
</evidence>
<feature type="transmembrane region" description="Helical" evidence="9">
    <location>
        <begin position="52"/>
        <end position="73"/>
    </location>
</feature>
<organism evidence="11">
    <name type="scientific">Chitinibacter mangrovi</name>
    <dbReference type="NCBI Taxonomy" id="3153927"/>
    <lineage>
        <taxon>Bacteria</taxon>
        <taxon>Pseudomonadati</taxon>
        <taxon>Pseudomonadota</taxon>
        <taxon>Betaproteobacteria</taxon>
        <taxon>Neisseriales</taxon>
        <taxon>Chitinibacteraceae</taxon>
        <taxon>Chitinibacter</taxon>
    </lineage>
</organism>
<evidence type="ECO:0000313" key="11">
    <source>
        <dbReference type="EMBL" id="XBL99580.1"/>
    </source>
</evidence>
<feature type="transmembrane region" description="Helical" evidence="9">
    <location>
        <begin position="468"/>
        <end position="488"/>
    </location>
</feature>
<dbReference type="GO" id="GO:0005886">
    <property type="term" value="C:plasma membrane"/>
    <property type="evidence" value="ECO:0007669"/>
    <property type="project" value="UniProtKB-SubCell"/>
</dbReference>
<gene>
    <name evidence="9 11" type="primary">lnt</name>
    <name evidence="11" type="ORF">ABHF33_10905</name>
</gene>
<feature type="transmembrane region" description="Helical" evidence="9">
    <location>
        <begin position="85"/>
        <end position="109"/>
    </location>
</feature>
<dbReference type="GO" id="GO:0042158">
    <property type="term" value="P:lipoprotein biosynthetic process"/>
    <property type="evidence" value="ECO:0007669"/>
    <property type="project" value="UniProtKB-UniRule"/>
</dbReference>
<dbReference type="NCBIfam" id="TIGR00546">
    <property type="entry name" value="lnt"/>
    <property type="match status" value="1"/>
</dbReference>
<evidence type="ECO:0000256" key="5">
    <source>
        <dbReference type="ARBA" id="ARBA00022692"/>
    </source>
</evidence>
<keyword evidence="5 9" id="KW-0812">Transmembrane</keyword>
<proteinExistence type="inferred from homology"/>
<evidence type="ECO:0000259" key="10">
    <source>
        <dbReference type="PROSITE" id="PS50263"/>
    </source>
</evidence>
<comment type="pathway">
    <text evidence="9">Protein modification; lipoprotein biosynthesis (N-acyl transfer).</text>
</comment>
<dbReference type="Gene3D" id="3.60.110.10">
    <property type="entry name" value="Carbon-nitrogen hydrolase"/>
    <property type="match status" value="1"/>
</dbReference>
<dbReference type="InterPro" id="IPR003010">
    <property type="entry name" value="C-N_Hydrolase"/>
</dbReference>
<dbReference type="InterPro" id="IPR004563">
    <property type="entry name" value="Apolipo_AcylTrfase"/>
</dbReference>
<dbReference type="GO" id="GO:0016410">
    <property type="term" value="F:N-acyltransferase activity"/>
    <property type="evidence" value="ECO:0007669"/>
    <property type="project" value="UniProtKB-UniRule"/>
</dbReference>
<dbReference type="RefSeq" id="WP_348943996.1">
    <property type="nucleotide sequence ID" value="NZ_CP157355.1"/>
</dbReference>
<evidence type="ECO:0000256" key="4">
    <source>
        <dbReference type="ARBA" id="ARBA00022679"/>
    </source>
</evidence>
<dbReference type="KEGG" id="cmav:ABHF33_10905"/>
<feature type="transmembrane region" description="Helical" evidence="9">
    <location>
        <begin position="162"/>
        <end position="183"/>
    </location>
</feature>
<dbReference type="EMBL" id="CP157355">
    <property type="protein sequence ID" value="XBL99580.1"/>
    <property type="molecule type" value="Genomic_DNA"/>
</dbReference>
<dbReference type="InterPro" id="IPR036526">
    <property type="entry name" value="C-N_Hydrolase_sf"/>
</dbReference>
<comment type="similarity">
    <text evidence="2 9">Belongs to the CN hydrolase family. Apolipoprotein N-acyltransferase subfamily.</text>
</comment>
<dbReference type="PROSITE" id="PS50263">
    <property type="entry name" value="CN_HYDROLASE"/>
    <property type="match status" value="1"/>
</dbReference>
<evidence type="ECO:0000256" key="9">
    <source>
        <dbReference type="HAMAP-Rule" id="MF_01148"/>
    </source>
</evidence>
<dbReference type="InterPro" id="IPR045378">
    <property type="entry name" value="LNT_N"/>
</dbReference>
<sequence length="496" mass="54499">MVLTRPQQILFQTIAGALSVLAFAPVSQFWLMPVCLWVFLLGIQQAASARWAALNGFAWGMGYFCANASWVYISLHTHGGMPAWMAAGSTLGFAVFLALFPMLAAFFTRKPFSANTPRLEALRYAILAPTLFVIFEWVRGWIFTGFPWGSVGGSQLATMSGLYPIIGSYGVGFLLCLAVGTFVYEKRLGLGLAFALISTSSLLNQIDWTQPQGAPVKVSLLQGNIPQSIKWNPAIFVDSLGNYMDLARRAQGQLIVFPETAIPSMLDNIPPWYLDDLRQIMREKNAAMILGVATSSDDGQRHFNAAVDVANPQQNPYAKYHLVPFGEYIPAPQVFGPIYQFLQMPLMGLSRGEAVQAPFSMAGGKIAANICYEDAFGNEIRRNAVNATLLVNLTNMGWFDGSWAAEQHAEMARARALENGRYLIRATNTGKTAIIDHKGQLIAALPAEQRGVLEGQITHRTGTTPYQIWGDTPIVVLWFAILLAFLLLRGRRPEPA</sequence>
<evidence type="ECO:0000256" key="7">
    <source>
        <dbReference type="ARBA" id="ARBA00023136"/>
    </source>
</evidence>
<name>A0AAU7F6V7_9NEIS</name>
<evidence type="ECO:0000256" key="3">
    <source>
        <dbReference type="ARBA" id="ARBA00022475"/>
    </source>
</evidence>
<keyword evidence="7 9" id="KW-0472">Membrane</keyword>
<feature type="transmembrane region" description="Helical" evidence="9">
    <location>
        <begin position="121"/>
        <end position="142"/>
    </location>
</feature>
<evidence type="ECO:0000256" key="6">
    <source>
        <dbReference type="ARBA" id="ARBA00022989"/>
    </source>
</evidence>
<feature type="transmembrane region" description="Helical" evidence="9">
    <location>
        <begin position="20"/>
        <end position="40"/>
    </location>
</feature>
<dbReference type="HAMAP" id="MF_01148">
    <property type="entry name" value="Lnt"/>
    <property type="match status" value="1"/>
</dbReference>
<feature type="domain" description="CN hydrolase" evidence="10">
    <location>
        <begin position="221"/>
        <end position="459"/>
    </location>
</feature>
<dbReference type="CDD" id="cd07571">
    <property type="entry name" value="ALP_N-acyl_transferase"/>
    <property type="match status" value="1"/>
</dbReference>
<keyword evidence="4 9" id="KW-0808">Transferase</keyword>
<evidence type="ECO:0000256" key="2">
    <source>
        <dbReference type="ARBA" id="ARBA00010065"/>
    </source>
</evidence>
<dbReference type="AlphaFoldDB" id="A0AAU7F6V7"/>
<comment type="subcellular location">
    <subcellularLocation>
        <location evidence="1 9">Cell membrane</location>
        <topology evidence="1 9">Multi-pass membrane protein</topology>
    </subcellularLocation>
</comment>
<keyword evidence="6 9" id="KW-1133">Transmembrane helix</keyword>
<keyword evidence="8 9" id="KW-0012">Acyltransferase</keyword>
<accession>A0AAU7F6V7</accession>
<protein>
    <recommendedName>
        <fullName evidence="9">Apolipoprotein N-acyltransferase</fullName>
        <shortName evidence="9">ALP N-acyltransferase</shortName>
        <ecNumber evidence="9">2.3.1.269</ecNumber>
    </recommendedName>
</protein>
<dbReference type="PANTHER" id="PTHR38686">
    <property type="entry name" value="APOLIPOPROTEIN N-ACYLTRANSFERASE"/>
    <property type="match status" value="1"/>
</dbReference>
<comment type="catalytic activity">
    <reaction evidence="9">
        <text>N-terminal S-1,2-diacyl-sn-glyceryl-L-cysteinyl-[lipoprotein] + a glycerophospholipid = N-acyl-S-1,2-diacyl-sn-glyceryl-L-cysteinyl-[lipoprotein] + a 2-acyl-sn-glycero-3-phospholipid + H(+)</text>
        <dbReference type="Rhea" id="RHEA:48228"/>
        <dbReference type="Rhea" id="RHEA-COMP:14681"/>
        <dbReference type="Rhea" id="RHEA-COMP:14684"/>
        <dbReference type="ChEBI" id="CHEBI:15378"/>
        <dbReference type="ChEBI" id="CHEBI:136912"/>
        <dbReference type="ChEBI" id="CHEBI:140656"/>
        <dbReference type="ChEBI" id="CHEBI:140657"/>
        <dbReference type="ChEBI" id="CHEBI:140660"/>
        <dbReference type="EC" id="2.3.1.269"/>
    </reaction>
</comment>
<comment type="function">
    <text evidence="9">Catalyzes the phospholipid dependent N-acylation of the N-terminal cysteine of apolipoprotein, the last step in lipoprotein maturation.</text>
</comment>